<keyword evidence="10" id="KW-1185">Reference proteome</keyword>
<keyword evidence="7" id="KW-1133">Transmembrane helix</keyword>
<keyword evidence="4" id="KW-0274">FAD</keyword>
<dbReference type="InterPro" id="IPR036188">
    <property type="entry name" value="FAD/NAD-bd_sf"/>
</dbReference>
<evidence type="ECO:0000313" key="10">
    <source>
        <dbReference type="Proteomes" id="UP000738349"/>
    </source>
</evidence>
<gene>
    <name evidence="9" type="ORF">EDB81DRAFT_832769</name>
</gene>
<organism evidence="9 10">
    <name type="scientific">Dactylonectria macrodidyma</name>
    <dbReference type="NCBI Taxonomy" id="307937"/>
    <lineage>
        <taxon>Eukaryota</taxon>
        <taxon>Fungi</taxon>
        <taxon>Dikarya</taxon>
        <taxon>Ascomycota</taxon>
        <taxon>Pezizomycotina</taxon>
        <taxon>Sordariomycetes</taxon>
        <taxon>Hypocreomycetidae</taxon>
        <taxon>Hypocreales</taxon>
        <taxon>Nectriaceae</taxon>
        <taxon>Dactylonectria</taxon>
    </lineage>
</organism>
<protein>
    <submittedName>
        <fullName evidence="9">Salicylate hydroxylase 1</fullName>
    </submittedName>
</protein>
<dbReference type="Pfam" id="PF01494">
    <property type="entry name" value="FAD_binding_3"/>
    <property type="match status" value="1"/>
</dbReference>
<feature type="transmembrane region" description="Helical" evidence="7">
    <location>
        <begin position="9"/>
        <end position="28"/>
    </location>
</feature>
<evidence type="ECO:0000256" key="7">
    <source>
        <dbReference type="SAM" id="Phobius"/>
    </source>
</evidence>
<keyword evidence="3" id="KW-0285">Flavoprotein</keyword>
<evidence type="ECO:0000256" key="5">
    <source>
        <dbReference type="ARBA" id="ARBA00023002"/>
    </source>
</evidence>
<evidence type="ECO:0000259" key="8">
    <source>
        <dbReference type="Pfam" id="PF01494"/>
    </source>
</evidence>
<dbReference type="InterPro" id="IPR002938">
    <property type="entry name" value="FAD-bd"/>
</dbReference>
<dbReference type="PANTHER" id="PTHR46720">
    <property type="entry name" value="HYDROXYLASE, PUTATIVE (AFU_ORTHOLOGUE AFUA_3G01460)-RELATED"/>
    <property type="match status" value="1"/>
</dbReference>
<dbReference type="InterPro" id="IPR051104">
    <property type="entry name" value="FAD_monoxygenase"/>
</dbReference>
<evidence type="ECO:0000256" key="1">
    <source>
        <dbReference type="ARBA" id="ARBA00001974"/>
    </source>
</evidence>
<dbReference type="AlphaFoldDB" id="A0A9P9I7E3"/>
<feature type="domain" description="FAD-binding" evidence="8">
    <location>
        <begin position="146"/>
        <end position="362"/>
    </location>
</feature>
<name>A0A9P9I7E3_9HYPO</name>
<keyword evidence="5" id="KW-0560">Oxidoreductase</keyword>
<dbReference type="GO" id="GO:0071949">
    <property type="term" value="F:FAD binding"/>
    <property type="evidence" value="ECO:0007669"/>
    <property type="project" value="InterPro"/>
</dbReference>
<keyword evidence="7" id="KW-0812">Transmembrane</keyword>
<proteinExistence type="inferred from homology"/>
<evidence type="ECO:0000313" key="9">
    <source>
        <dbReference type="EMBL" id="KAH7109757.1"/>
    </source>
</evidence>
<evidence type="ECO:0000256" key="3">
    <source>
        <dbReference type="ARBA" id="ARBA00022630"/>
    </source>
</evidence>
<comment type="cofactor">
    <cofactor evidence="1">
        <name>FAD</name>
        <dbReference type="ChEBI" id="CHEBI:57692"/>
    </cofactor>
</comment>
<dbReference type="Proteomes" id="UP000738349">
    <property type="component" value="Unassembled WGS sequence"/>
</dbReference>
<accession>A0A9P9I7E3</accession>
<comment type="caution">
    <text evidence="9">The sequence shown here is derived from an EMBL/GenBank/DDBJ whole genome shotgun (WGS) entry which is preliminary data.</text>
</comment>
<dbReference type="SUPFAM" id="SSF51905">
    <property type="entry name" value="FAD/NAD(P)-binding domain"/>
    <property type="match status" value="1"/>
</dbReference>
<reference evidence="9" key="1">
    <citation type="journal article" date="2021" name="Nat. Commun.">
        <title>Genetic determinants of endophytism in the Arabidopsis root mycobiome.</title>
        <authorList>
            <person name="Mesny F."/>
            <person name="Miyauchi S."/>
            <person name="Thiergart T."/>
            <person name="Pickel B."/>
            <person name="Atanasova L."/>
            <person name="Karlsson M."/>
            <person name="Huettel B."/>
            <person name="Barry K.W."/>
            <person name="Haridas S."/>
            <person name="Chen C."/>
            <person name="Bauer D."/>
            <person name="Andreopoulos W."/>
            <person name="Pangilinan J."/>
            <person name="LaButti K."/>
            <person name="Riley R."/>
            <person name="Lipzen A."/>
            <person name="Clum A."/>
            <person name="Drula E."/>
            <person name="Henrissat B."/>
            <person name="Kohler A."/>
            <person name="Grigoriev I.V."/>
            <person name="Martin F.M."/>
            <person name="Hacquard S."/>
        </authorList>
    </citation>
    <scope>NUCLEOTIDE SEQUENCE</scope>
    <source>
        <strain evidence="9">MPI-CAGE-AT-0147</strain>
    </source>
</reference>
<dbReference type="PRINTS" id="PR00420">
    <property type="entry name" value="RNGMNOXGNASE"/>
</dbReference>
<comment type="similarity">
    <text evidence="2">Belongs to the paxM FAD-dependent monooxygenase family.</text>
</comment>
<sequence length="422" mass="46437">MPQNQKKPFEVAIIGCGIAGITLAISLLRRNIPCAIYEKAHASNEVGAGLGVSPNAQRAMIVCDPSVYSAFKKVVNGNMWESKKNIVFEFLDGMDGTADATPLFNIKIFVTELLQVLPSDVTRFNKQLESIEDHVGGRLRLFFQDGTVAEADAIIGCDGIKSKMREILVGQDDPSAKCSYTYKYAYRGMIPMDQAGEVLGEERALNATIWTGKGMHLLTYPVAHGTILNVVAYCSSSSDWPSETQLTLPAQKGDFLEDFKGFRPLVLKIIDKATNLDRWAIFDLGDHPVPTFAKGRMCIIGDAAHASSPHHGAGAALCIEDAAVLASLLAHEKVRTGTDIKAALAVFDRSRRERAQWVVQKSRRGGDLYELQTEVGNNFEKMARELRETLSVIWEFSIEDAIGEALVDLEERLSVRTERAMI</sequence>
<evidence type="ECO:0000256" key="6">
    <source>
        <dbReference type="ARBA" id="ARBA00023033"/>
    </source>
</evidence>
<dbReference type="OrthoDB" id="417877at2759"/>
<dbReference type="EMBL" id="JAGMUV010000049">
    <property type="protein sequence ID" value="KAH7109757.1"/>
    <property type="molecule type" value="Genomic_DNA"/>
</dbReference>
<dbReference type="GO" id="GO:0044550">
    <property type="term" value="P:secondary metabolite biosynthetic process"/>
    <property type="evidence" value="ECO:0007669"/>
    <property type="project" value="TreeGrafter"/>
</dbReference>
<evidence type="ECO:0000256" key="2">
    <source>
        <dbReference type="ARBA" id="ARBA00007992"/>
    </source>
</evidence>
<keyword evidence="7" id="KW-0472">Membrane</keyword>
<dbReference type="PANTHER" id="PTHR46720:SF3">
    <property type="entry name" value="FAD-BINDING DOMAIN-CONTAINING PROTEIN-RELATED"/>
    <property type="match status" value="1"/>
</dbReference>
<dbReference type="Gene3D" id="3.50.50.60">
    <property type="entry name" value="FAD/NAD(P)-binding domain"/>
    <property type="match status" value="1"/>
</dbReference>
<evidence type="ECO:0000256" key="4">
    <source>
        <dbReference type="ARBA" id="ARBA00022827"/>
    </source>
</evidence>
<dbReference type="SUPFAM" id="SSF54373">
    <property type="entry name" value="FAD-linked reductases, C-terminal domain"/>
    <property type="match status" value="1"/>
</dbReference>
<dbReference type="GO" id="GO:0004497">
    <property type="term" value="F:monooxygenase activity"/>
    <property type="evidence" value="ECO:0007669"/>
    <property type="project" value="UniProtKB-KW"/>
</dbReference>
<keyword evidence="6" id="KW-0503">Monooxygenase</keyword>